<dbReference type="AlphaFoldDB" id="A0A3E3I2I6"/>
<dbReference type="GeneID" id="97988215"/>
<dbReference type="Pfam" id="PF12848">
    <property type="entry name" value="ABC_tran_Xtn"/>
    <property type="match status" value="1"/>
</dbReference>
<evidence type="ECO:0000256" key="1">
    <source>
        <dbReference type="ARBA" id="ARBA00022741"/>
    </source>
</evidence>
<dbReference type="InterPro" id="IPR003439">
    <property type="entry name" value="ABC_transporter-like_ATP-bd"/>
</dbReference>
<dbReference type="RefSeq" id="WP_117544859.1">
    <property type="nucleotide sequence ID" value="NZ_JBKUNB010000009.1"/>
</dbReference>
<comment type="caution">
    <text evidence="4">The sequence shown here is derived from an EMBL/GenBank/DDBJ whole genome shotgun (WGS) entry which is preliminary data.</text>
</comment>
<dbReference type="FunFam" id="3.40.50.300:FF:000011">
    <property type="entry name" value="Putative ABC transporter ATP-binding component"/>
    <property type="match status" value="1"/>
</dbReference>
<dbReference type="PANTHER" id="PTHR42855">
    <property type="entry name" value="ABC TRANSPORTER ATP-BINDING SUBUNIT"/>
    <property type="match status" value="1"/>
</dbReference>
<keyword evidence="1" id="KW-0547">Nucleotide-binding</keyword>
<reference evidence="4" key="1">
    <citation type="submission" date="2018-08" db="EMBL/GenBank/DDBJ databases">
        <title>A genome reference for cultivated species of the human gut microbiota.</title>
        <authorList>
            <person name="Zou Y."/>
            <person name="Xue W."/>
            <person name="Luo G."/>
        </authorList>
    </citation>
    <scope>NUCLEOTIDE SEQUENCE [LARGE SCALE GENOMIC DNA]</scope>
    <source>
        <strain evidence="4">TF05-5AC</strain>
    </source>
</reference>
<dbReference type="InterPro" id="IPR017871">
    <property type="entry name" value="ABC_transporter-like_CS"/>
</dbReference>
<dbReference type="InterPro" id="IPR003593">
    <property type="entry name" value="AAA+_ATPase"/>
</dbReference>
<dbReference type="GO" id="GO:0005524">
    <property type="term" value="F:ATP binding"/>
    <property type="evidence" value="ECO:0007669"/>
    <property type="project" value="UniProtKB-KW"/>
</dbReference>
<dbReference type="Gene3D" id="3.40.50.300">
    <property type="entry name" value="P-loop containing nucleotide triphosphate hydrolases"/>
    <property type="match status" value="2"/>
</dbReference>
<organism evidence="4 5">
    <name type="scientific">Eisenbergiella massiliensis</name>
    <dbReference type="NCBI Taxonomy" id="1720294"/>
    <lineage>
        <taxon>Bacteria</taxon>
        <taxon>Bacillati</taxon>
        <taxon>Bacillota</taxon>
        <taxon>Clostridia</taxon>
        <taxon>Lachnospirales</taxon>
        <taxon>Lachnospiraceae</taxon>
        <taxon>Eisenbergiella</taxon>
    </lineage>
</organism>
<dbReference type="Proteomes" id="UP000260812">
    <property type="component" value="Unassembled WGS sequence"/>
</dbReference>
<dbReference type="InterPro" id="IPR027417">
    <property type="entry name" value="P-loop_NTPase"/>
</dbReference>
<evidence type="ECO:0000256" key="2">
    <source>
        <dbReference type="ARBA" id="ARBA00022840"/>
    </source>
</evidence>
<keyword evidence="5" id="KW-1185">Reference proteome</keyword>
<dbReference type="SUPFAM" id="SSF52540">
    <property type="entry name" value="P-loop containing nucleoside triphosphate hydrolases"/>
    <property type="match status" value="2"/>
</dbReference>
<feature type="domain" description="ABC transporter" evidence="3">
    <location>
        <begin position="317"/>
        <end position="515"/>
    </location>
</feature>
<dbReference type="SMART" id="SM00382">
    <property type="entry name" value="AAA"/>
    <property type="match status" value="2"/>
</dbReference>
<dbReference type="EMBL" id="QVLV01000010">
    <property type="protein sequence ID" value="RGE58799.1"/>
    <property type="molecule type" value="Genomic_DNA"/>
</dbReference>
<sequence length="515" mass="58222">MSLLDITELSLSYGDKCLYKNAEFSLFKGEHVGIVGANGVGKSTFINICTGNTIPDEGQIRWQPGISRGYLDQHAAADAQQTVLEYMQASFSALFEKEKEMVQAYQRYSAGEEDALKKAEKYQQQLEAADFYSIEYRIMRIAEGLGLTAIGMDKQLGNLSGGQRAKVILSKLLLEEPDVLLLDEPTNFLDKEHIRWLSEYLTEFSGAFLVVSHDFAFLEQISTCICDIDEQSIRKYSGKYSDFLKQKKHLREDYIRRYTAQQKQIKKTEEYIRKNIAGVNSRNAKGRRKQLERLERMAPPAKTYVKPVFRFHSGREVHEEILLQVNGLAAGYYYPVISGISFTVNRGQKVVITGFNGIGKSTLLKTLVGQLQALDGNFSISEAVQTGYYEQEFSWDTPEQTPLAAIRSWFPQLTEKEARRHLAGCGIDSKKAGQSLSTLSGGEQAKVKLCRLTLQPANLLILDEPTNHLDDLAKEALKEALEKYEGTVILVSHEEKFYQDFADKIISLEQVRPRE</sequence>
<dbReference type="InterPro" id="IPR032781">
    <property type="entry name" value="ABC_tran_Xtn"/>
</dbReference>
<dbReference type="PANTHER" id="PTHR42855:SF2">
    <property type="entry name" value="DRUG RESISTANCE ABC TRANSPORTER,ATP-BINDING PROTEIN"/>
    <property type="match status" value="1"/>
</dbReference>
<dbReference type="PROSITE" id="PS50893">
    <property type="entry name" value="ABC_TRANSPORTER_2"/>
    <property type="match status" value="2"/>
</dbReference>
<keyword evidence="2 4" id="KW-0067">ATP-binding</keyword>
<dbReference type="InterPro" id="IPR051309">
    <property type="entry name" value="ABCF_ATPase"/>
</dbReference>
<evidence type="ECO:0000313" key="5">
    <source>
        <dbReference type="Proteomes" id="UP000260812"/>
    </source>
</evidence>
<gene>
    <name evidence="4" type="ORF">DXC51_15410</name>
</gene>
<dbReference type="PROSITE" id="PS00211">
    <property type="entry name" value="ABC_TRANSPORTER_1"/>
    <property type="match status" value="2"/>
</dbReference>
<feature type="domain" description="ABC transporter" evidence="3">
    <location>
        <begin position="1"/>
        <end position="255"/>
    </location>
</feature>
<proteinExistence type="predicted"/>
<protein>
    <submittedName>
        <fullName evidence="4">ABC transporter ATP-binding protein</fullName>
    </submittedName>
</protein>
<name>A0A3E3I2I6_9FIRM</name>
<dbReference type="GO" id="GO:0016887">
    <property type="term" value="F:ATP hydrolysis activity"/>
    <property type="evidence" value="ECO:0007669"/>
    <property type="project" value="InterPro"/>
</dbReference>
<evidence type="ECO:0000259" key="3">
    <source>
        <dbReference type="PROSITE" id="PS50893"/>
    </source>
</evidence>
<accession>A0A3E3I2I6</accession>
<dbReference type="CDD" id="cd03221">
    <property type="entry name" value="ABCF_EF-3"/>
    <property type="match status" value="2"/>
</dbReference>
<evidence type="ECO:0000313" key="4">
    <source>
        <dbReference type="EMBL" id="RGE58799.1"/>
    </source>
</evidence>
<dbReference type="Pfam" id="PF00005">
    <property type="entry name" value="ABC_tran"/>
    <property type="match status" value="2"/>
</dbReference>